<reference evidence="3" key="2">
    <citation type="submission" date="2020-08" db="EMBL/GenBank/DDBJ databases">
        <title>Plant Genome Project.</title>
        <authorList>
            <person name="Zhang R.-G."/>
        </authorList>
    </citation>
    <scope>NUCLEOTIDE SEQUENCE</scope>
    <source>
        <strain evidence="3">Huo1</strain>
        <tissue evidence="3">Leaf</tissue>
    </source>
</reference>
<dbReference type="EMBL" id="PNBA02000017">
    <property type="protein sequence ID" value="KAG6394195.1"/>
    <property type="molecule type" value="Genomic_DNA"/>
</dbReference>
<gene>
    <name evidence="3" type="ORF">SASPL_144776</name>
</gene>
<dbReference type="InterPro" id="IPR007573">
    <property type="entry name" value="QWRF"/>
</dbReference>
<keyword evidence="4" id="KW-1185">Reference proteome</keyword>
<dbReference type="AlphaFoldDB" id="A0A8X8WGC6"/>
<feature type="compositionally biased region" description="Polar residues" evidence="2">
    <location>
        <begin position="168"/>
        <end position="192"/>
    </location>
</feature>
<comment type="caution">
    <text evidence="3">The sequence shown here is derived from an EMBL/GenBank/DDBJ whole genome shotgun (WGS) entry which is preliminary data.</text>
</comment>
<feature type="region of interest" description="Disordered" evidence="2">
    <location>
        <begin position="1"/>
        <end position="78"/>
    </location>
</feature>
<protein>
    <recommendedName>
        <fullName evidence="5">QWRF family</fullName>
    </recommendedName>
</protein>
<organism evidence="3">
    <name type="scientific">Salvia splendens</name>
    <name type="common">Scarlet sage</name>
    <dbReference type="NCBI Taxonomy" id="180675"/>
    <lineage>
        <taxon>Eukaryota</taxon>
        <taxon>Viridiplantae</taxon>
        <taxon>Streptophyta</taxon>
        <taxon>Embryophyta</taxon>
        <taxon>Tracheophyta</taxon>
        <taxon>Spermatophyta</taxon>
        <taxon>Magnoliopsida</taxon>
        <taxon>eudicotyledons</taxon>
        <taxon>Gunneridae</taxon>
        <taxon>Pentapetalae</taxon>
        <taxon>asterids</taxon>
        <taxon>lamiids</taxon>
        <taxon>Lamiales</taxon>
        <taxon>Lamiaceae</taxon>
        <taxon>Nepetoideae</taxon>
        <taxon>Mentheae</taxon>
        <taxon>Salviinae</taxon>
        <taxon>Salvia</taxon>
        <taxon>Salvia subgen. Calosphace</taxon>
        <taxon>core Calosphace</taxon>
    </lineage>
</organism>
<evidence type="ECO:0008006" key="5">
    <source>
        <dbReference type="Google" id="ProtNLM"/>
    </source>
</evidence>
<dbReference type="GO" id="GO:0005880">
    <property type="term" value="C:nuclear microtubule"/>
    <property type="evidence" value="ECO:0007669"/>
    <property type="project" value="TreeGrafter"/>
</dbReference>
<dbReference type="Pfam" id="PF04484">
    <property type="entry name" value="QWRF"/>
    <property type="match status" value="1"/>
</dbReference>
<proteinExistence type="inferred from homology"/>
<reference evidence="3" key="1">
    <citation type="submission" date="2018-01" db="EMBL/GenBank/DDBJ databases">
        <authorList>
            <person name="Mao J.F."/>
        </authorList>
    </citation>
    <scope>NUCLEOTIDE SEQUENCE</scope>
    <source>
        <strain evidence="3">Huo1</strain>
        <tissue evidence="3">Leaf</tissue>
    </source>
</reference>
<evidence type="ECO:0000313" key="3">
    <source>
        <dbReference type="EMBL" id="KAG6394195.1"/>
    </source>
</evidence>
<evidence type="ECO:0000256" key="1">
    <source>
        <dbReference type="ARBA" id="ARBA00010016"/>
    </source>
</evidence>
<feature type="region of interest" description="Disordered" evidence="2">
    <location>
        <begin position="168"/>
        <end position="218"/>
    </location>
</feature>
<dbReference type="OrthoDB" id="542108at2759"/>
<evidence type="ECO:0000256" key="2">
    <source>
        <dbReference type="SAM" id="MobiDB-lite"/>
    </source>
</evidence>
<dbReference type="GO" id="GO:0008017">
    <property type="term" value="F:microtubule binding"/>
    <property type="evidence" value="ECO:0007669"/>
    <property type="project" value="TreeGrafter"/>
</dbReference>
<dbReference type="GO" id="GO:0051225">
    <property type="term" value="P:spindle assembly"/>
    <property type="evidence" value="ECO:0007669"/>
    <property type="project" value="TreeGrafter"/>
</dbReference>
<feature type="region of interest" description="Disordered" evidence="2">
    <location>
        <begin position="239"/>
        <end position="261"/>
    </location>
</feature>
<dbReference type="Proteomes" id="UP000298416">
    <property type="component" value="Unassembled WGS sequence"/>
</dbReference>
<accession>A0A8X8WGC6</accession>
<dbReference type="PANTHER" id="PTHR31807">
    <property type="entry name" value="AUGMIN FAMILY MEMBER"/>
    <property type="match status" value="1"/>
</dbReference>
<comment type="similarity">
    <text evidence="1">Belongs to the QWRF family.</text>
</comment>
<evidence type="ECO:0000313" key="4">
    <source>
        <dbReference type="Proteomes" id="UP000298416"/>
    </source>
</evidence>
<dbReference type="GO" id="GO:0005737">
    <property type="term" value="C:cytoplasm"/>
    <property type="evidence" value="ECO:0007669"/>
    <property type="project" value="TreeGrafter"/>
</dbReference>
<dbReference type="PANTHER" id="PTHR31807:SF6">
    <property type="entry name" value="PROTEIN ENDOSPERM DEFECTIVE 1-RELATED"/>
    <property type="match status" value="1"/>
</dbReference>
<name>A0A8X8WGC6_SALSN</name>
<sequence length="471" mass="51602">MADLTGGAASSPPPPPLAQRRPRVREVSSRFMSPLVQSNSTPHPSDFPLAKSAHRRNPSKNDENFNPEPNRGGLDKFPAPISTIQRKQHQQRLNSKDHHLREIRVSSRPDTPIAIERDRIVPSRFRQSVSRSNSLSSSSDGCSAVTAAARLLQEATSDAEKRLSRISTSSFDDSASCTTATASNQGSSSCPNSPHCAPVTKLRSATTDVRSSVPDMDRNLENSMKDCARSLNFASLSKIGGGGVSRPPHPSSLNSRKGRKVSTHQDEVHSFKMMINHSLQYRFANAKAEASLQAQKQETERNFCSLGAMISDKRDIVKKKRIELALLRRLKTLNTLVEAQMPYLEDWSSMEVDYSNCLSGAANALLSSSVRLPVSGDVRADVAEIEEALTSASKVVESINSQIQRFAHMAEGIDTLVSEVSRMANGEKALTEECGYLLSKTYSSQVIECSLRGALMQFNDSNNHPPHKSEE</sequence>